<evidence type="ECO:0000259" key="6">
    <source>
        <dbReference type="Pfam" id="PF00501"/>
    </source>
</evidence>
<dbReference type="EMBL" id="JACVVX010000007">
    <property type="protein sequence ID" value="MBD0416746.1"/>
    <property type="molecule type" value="Genomic_DNA"/>
</dbReference>
<dbReference type="FunFam" id="3.30.300.30:FF:000008">
    <property type="entry name" value="2,3-dihydroxybenzoate-AMP ligase"/>
    <property type="match status" value="1"/>
</dbReference>
<dbReference type="InterPro" id="IPR045851">
    <property type="entry name" value="AMP-bd_C_sf"/>
</dbReference>
<evidence type="ECO:0000256" key="2">
    <source>
        <dbReference type="ARBA" id="ARBA00022598"/>
    </source>
</evidence>
<evidence type="ECO:0000256" key="5">
    <source>
        <dbReference type="ARBA" id="ARBA00067668"/>
    </source>
</evidence>
<dbReference type="PROSITE" id="PS00455">
    <property type="entry name" value="AMP_BINDING"/>
    <property type="match status" value="1"/>
</dbReference>
<accession>A0A8J6PX39</accession>
<dbReference type="AlphaFoldDB" id="A0A8J6PX39"/>
<dbReference type="Proteomes" id="UP000643405">
    <property type="component" value="Unassembled WGS sequence"/>
</dbReference>
<evidence type="ECO:0000256" key="4">
    <source>
        <dbReference type="ARBA" id="ARBA00066616"/>
    </source>
</evidence>
<dbReference type="InterPro" id="IPR000873">
    <property type="entry name" value="AMP-dep_synth/lig_dom"/>
</dbReference>
<feature type="domain" description="AMP-dependent synthetase/ligase" evidence="6">
    <location>
        <begin position="9"/>
        <end position="373"/>
    </location>
</feature>
<comment type="caution">
    <text evidence="8">The sequence shown here is derived from an EMBL/GenBank/DDBJ whole genome shotgun (WGS) entry which is preliminary data.</text>
</comment>
<comment type="catalytic activity">
    <reaction evidence="3">
        <text>3-(methylsulfanyl)propanoate + ATP + CoA = 3-(methylsulfanyl)propanoyl-CoA + AMP + diphosphate</text>
        <dbReference type="Rhea" id="RHEA:43052"/>
        <dbReference type="ChEBI" id="CHEBI:30616"/>
        <dbReference type="ChEBI" id="CHEBI:33019"/>
        <dbReference type="ChEBI" id="CHEBI:49016"/>
        <dbReference type="ChEBI" id="CHEBI:57287"/>
        <dbReference type="ChEBI" id="CHEBI:82815"/>
        <dbReference type="ChEBI" id="CHEBI:456215"/>
        <dbReference type="EC" id="6.2.1.44"/>
    </reaction>
    <physiologicalReaction direction="left-to-right" evidence="3">
        <dbReference type="Rhea" id="RHEA:43053"/>
    </physiologicalReaction>
</comment>
<sequence>MKLLSDVHERNASLFPNAPAIVFGQQVISFGSHWRRLNQLADGLHRGGARRQDRIAMLAMNTPEYIEAYGACERGGYIFSTVNFRLAAPEIAFVLKDSAPHTLIFEAQYAELVDSLRSELEIESYICLGGQTPPWALSYEEVLAAGSPEGPPFRGKPDDGVLIMYTSGTTGRPKGVLRSQYGEARLAEVMAGQLAMTSDGRQLLMMPFFHAGSRSQYIGSFWKGGAVHMHRVFDPQLILKTIEADRITHLHLAPTMVQSILDVPDIGDYDLSSVRTILYAAAPMPVPVLRRGLAVFGPVFANGYGSTEVNCTCHYPHQHKLNGTPDEVRRLGSVGQPATDTDIRIVDDHGNECPAGTPGEVVARSGTALMRYWNNDKATAQSLRDGWFRTGDVGYLDDEKFLFLVDRKKDMIISGGENVYCREVEEALITHPALSDVAVIGVPDAKWGETVKAVAVLAPGRHATQDDLIEHARSLIARYKCPKSVIFVDDLPRLPSGKVSKVILRQLYGACL</sequence>
<comment type="similarity">
    <text evidence="1">Belongs to the ATP-dependent AMP-binding enzyme family.</text>
</comment>
<dbReference type="GO" id="GO:0006631">
    <property type="term" value="P:fatty acid metabolic process"/>
    <property type="evidence" value="ECO:0007669"/>
    <property type="project" value="TreeGrafter"/>
</dbReference>
<reference evidence="8" key="1">
    <citation type="submission" date="2020-09" db="EMBL/GenBank/DDBJ databases">
        <title>Genome seq and assembly of Tianweitania sp.</title>
        <authorList>
            <person name="Chhetri G."/>
        </authorList>
    </citation>
    <scope>NUCLEOTIDE SEQUENCE</scope>
    <source>
        <strain evidence="8">Rool2</strain>
    </source>
</reference>
<dbReference type="InterPro" id="IPR025110">
    <property type="entry name" value="AMP-bd_C"/>
</dbReference>
<evidence type="ECO:0000313" key="8">
    <source>
        <dbReference type="EMBL" id="MBD0416746.1"/>
    </source>
</evidence>
<dbReference type="EC" id="6.2.1.44" evidence="4"/>
<dbReference type="PANTHER" id="PTHR43201:SF5">
    <property type="entry name" value="MEDIUM-CHAIN ACYL-COA LIGASE ACSF2, MITOCHONDRIAL"/>
    <property type="match status" value="1"/>
</dbReference>
<protein>
    <recommendedName>
        <fullName evidence="5">3-methylmercaptopropionyl-CoA ligase</fullName>
        <ecNumber evidence="4">6.2.1.44</ecNumber>
    </recommendedName>
</protein>
<keyword evidence="9" id="KW-1185">Reference proteome</keyword>
<organism evidence="8 9">
    <name type="scientific">Oryzicola mucosus</name>
    <dbReference type="NCBI Taxonomy" id="2767425"/>
    <lineage>
        <taxon>Bacteria</taxon>
        <taxon>Pseudomonadati</taxon>
        <taxon>Pseudomonadota</taxon>
        <taxon>Alphaproteobacteria</taxon>
        <taxon>Hyphomicrobiales</taxon>
        <taxon>Phyllobacteriaceae</taxon>
        <taxon>Oryzicola</taxon>
    </lineage>
</organism>
<dbReference type="Gene3D" id="3.40.50.12780">
    <property type="entry name" value="N-terminal domain of ligase-like"/>
    <property type="match status" value="1"/>
</dbReference>
<dbReference type="GO" id="GO:0031956">
    <property type="term" value="F:medium-chain fatty acid-CoA ligase activity"/>
    <property type="evidence" value="ECO:0007669"/>
    <property type="project" value="TreeGrafter"/>
</dbReference>
<dbReference type="Pfam" id="PF13193">
    <property type="entry name" value="AMP-binding_C"/>
    <property type="match status" value="1"/>
</dbReference>
<evidence type="ECO:0000313" key="9">
    <source>
        <dbReference type="Proteomes" id="UP000643405"/>
    </source>
</evidence>
<evidence type="ECO:0000259" key="7">
    <source>
        <dbReference type="Pfam" id="PF13193"/>
    </source>
</evidence>
<dbReference type="PANTHER" id="PTHR43201">
    <property type="entry name" value="ACYL-COA SYNTHETASE"/>
    <property type="match status" value="1"/>
</dbReference>
<evidence type="ECO:0000256" key="3">
    <source>
        <dbReference type="ARBA" id="ARBA00051915"/>
    </source>
</evidence>
<dbReference type="Pfam" id="PF00501">
    <property type="entry name" value="AMP-binding"/>
    <property type="match status" value="1"/>
</dbReference>
<proteinExistence type="inferred from homology"/>
<gene>
    <name evidence="8" type="ORF">ICI42_19005</name>
</gene>
<name>A0A8J6PX39_9HYPH</name>
<evidence type="ECO:0000256" key="1">
    <source>
        <dbReference type="ARBA" id="ARBA00006432"/>
    </source>
</evidence>
<dbReference type="InterPro" id="IPR020845">
    <property type="entry name" value="AMP-binding_CS"/>
</dbReference>
<dbReference type="Gene3D" id="3.30.300.30">
    <property type="match status" value="1"/>
</dbReference>
<feature type="domain" description="AMP-binding enzyme C-terminal" evidence="7">
    <location>
        <begin position="423"/>
        <end position="498"/>
    </location>
</feature>
<dbReference type="RefSeq" id="WP_188166190.1">
    <property type="nucleotide sequence ID" value="NZ_JACVVX010000007.1"/>
</dbReference>
<dbReference type="InterPro" id="IPR042099">
    <property type="entry name" value="ANL_N_sf"/>
</dbReference>
<dbReference type="SUPFAM" id="SSF56801">
    <property type="entry name" value="Acetyl-CoA synthetase-like"/>
    <property type="match status" value="1"/>
</dbReference>
<keyword evidence="2" id="KW-0436">Ligase</keyword>